<name>A0A3D8QTI0_9HELO</name>
<dbReference type="AlphaFoldDB" id="A0A3D8QTI0"/>
<accession>A0A3D8QTI0</accession>
<keyword evidence="1" id="KW-1133">Transmembrane helix</keyword>
<protein>
    <recommendedName>
        <fullName evidence="4">DUF1275 domain protein</fullName>
    </recommendedName>
</protein>
<dbReference type="PANTHER" id="PTHR37488:SF7">
    <property type="entry name" value="DUF1275 DOMAIN PROTEIN"/>
    <property type="match status" value="1"/>
</dbReference>
<evidence type="ECO:0000313" key="3">
    <source>
        <dbReference type="Proteomes" id="UP000256645"/>
    </source>
</evidence>
<proteinExistence type="predicted"/>
<keyword evidence="1" id="KW-0472">Membrane</keyword>
<keyword evidence="1" id="KW-0812">Transmembrane</keyword>
<evidence type="ECO:0000313" key="2">
    <source>
        <dbReference type="EMBL" id="RDW65087.1"/>
    </source>
</evidence>
<comment type="caution">
    <text evidence="2">The sequence shown here is derived from an EMBL/GenBank/DDBJ whole genome shotgun (WGS) entry which is preliminary data.</text>
</comment>
<evidence type="ECO:0000256" key="1">
    <source>
        <dbReference type="SAM" id="Phobius"/>
    </source>
</evidence>
<sequence length="274" mass="29884">MSNLQSEKSGAFGQRLRKHMNVNVSKEWADLLLIVCFYISGLIDSVAFNVWSCFVSMQTGNTIFVGLGVSNQPYSAAPFGWAKSLTAIGCFIVGAFSFANFHRRFGPTKRWVLVTSFGFQALMIAIAAILATAGVVSNNIKNDRQYIAGTGSYIVHVKEIEWKDLAPLAILAFQGSGQIVVSRLLKYNELPTVVLTSLFCDLMSDAKLLTAPLQENPQRNRRAVAAICLFLGATCGGYLTISWAGLAGALWIASFLKGCITFACLVWSQEKEKS</sequence>
<feature type="transmembrane region" description="Helical" evidence="1">
    <location>
        <begin position="28"/>
        <end position="51"/>
    </location>
</feature>
<dbReference type="InterPro" id="IPR010699">
    <property type="entry name" value="DUF1275"/>
</dbReference>
<keyword evidence="3" id="KW-1185">Reference proteome</keyword>
<dbReference type="OrthoDB" id="5288586at2759"/>
<dbReference type="PANTHER" id="PTHR37488">
    <property type="entry name" value="DUF1275 DOMAIN-CONTAINING PROTEIN"/>
    <property type="match status" value="1"/>
</dbReference>
<feature type="transmembrane region" description="Helical" evidence="1">
    <location>
        <begin position="249"/>
        <end position="268"/>
    </location>
</feature>
<feature type="transmembrane region" description="Helical" evidence="1">
    <location>
        <begin position="223"/>
        <end position="243"/>
    </location>
</feature>
<dbReference type="Pfam" id="PF06912">
    <property type="entry name" value="DUF1275"/>
    <property type="match status" value="1"/>
</dbReference>
<gene>
    <name evidence="2" type="ORF">BP6252_10738</name>
</gene>
<organism evidence="2 3">
    <name type="scientific">Coleophoma cylindrospora</name>
    <dbReference type="NCBI Taxonomy" id="1849047"/>
    <lineage>
        <taxon>Eukaryota</taxon>
        <taxon>Fungi</taxon>
        <taxon>Dikarya</taxon>
        <taxon>Ascomycota</taxon>
        <taxon>Pezizomycotina</taxon>
        <taxon>Leotiomycetes</taxon>
        <taxon>Helotiales</taxon>
        <taxon>Dermateaceae</taxon>
        <taxon>Coleophoma</taxon>
    </lineage>
</organism>
<evidence type="ECO:0008006" key="4">
    <source>
        <dbReference type="Google" id="ProtNLM"/>
    </source>
</evidence>
<feature type="transmembrane region" description="Helical" evidence="1">
    <location>
        <begin position="79"/>
        <end position="99"/>
    </location>
</feature>
<feature type="transmembrane region" description="Helical" evidence="1">
    <location>
        <begin position="111"/>
        <end position="136"/>
    </location>
</feature>
<dbReference type="Proteomes" id="UP000256645">
    <property type="component" value="Unassembled WGS sequence"/>
</dbReference>
<dbReference type="EMBL" id="PDLM01000012">
    <property type="protein sequence ID" value="RDW65087.1"/>
    <property type="molecule type" value="Genomic_DNA"/>
</dbReference>
<reference evidence="2 3" key="1">
    <citation type="journal article" date="2018" name="IMA Fungus">
        <title>IMA Genome-F 9: Draft genome sequence of Annulohypoxylon stygium, Aspergillus mulundensis, Berkeleyomyces basicola (syn. Thielaviopsis basicola), Ceratocystis smalleyi, two Cercospora beticola strains, Coleophoma cylindrospora, Fusarium fracticaudum, Phialophora cf. hyalina, and Morchella septimelata.</title>
        <authorList>
            <person name="Wingfield B.D."/>
            <person name="Bills G.F."/>
            <person name="Dong Y."/>
            <person name="Huang W."/>
            <person name="Nel W.J."/>
            <person name="Swalarsk-Parry B.S."/>
            <person name="Vaghefi N."/>
            <person name="Wilken P.M."/>
            <person name="An Z."/>
            <person name="de Beer Z.W."/>
            <person name="De Vos L."/>
            <person name="Chen L."/>
            <person name="Duong T.A."/>
            <person name="Gao Y."/>
            <person name="Hammerbacher A."/>
            <person name="Kikkert J.R."/>
            <person name="Li Y."/>
            <person name="Li H."/>
            <person name="Li K."/>
            <person name="Li Q."/>
            <person name="Liu X."/>
            <person name="Ma X."/>
            <person name="Naidoo K."/>
            <person name="Pethybridge S.J."/>
            <person name="Sun J."/>
            <person name="Steenkamp E.T."/>
            <person name="van der Nest M.A."/>
            <person name="van Wyk S."/>
            <person name="Wingfield M.J."/>
            <person name="Xiong C."/>
            <person name="Yue Q."/>
            <person name="Zhang X."/>
        </authorList>
    </citation>
    <scope>NUCLEOTIDE SEQUENCE [LARGE SCALE GENOMIC DNA]</scope>
    <source>
        <strain evidence="2 3">BP6252</strain>
    </source>
</reference>